<protein>
    <submittedName>
        <fullName evidence="1">Uncharacterized protein</fullName>
    </submittedName>
</protein>
<evidence type="ECO:0000313" key="1">
    <source>
        <dbReference type="EMBL" id="KAL2841629.1"/>
    </source>
</evidence>
<gene>
    <name evidence="1" type="ORF">BJX68DRAFT_245257</name>
</gene>
<evidence type="ECO:0000313" key="2">
    <source>
        <dbReference type="Proteomes" id="UP001610444"/>
    </source>
</evidence>
<comment type="caution">
    <text evidence="1">The sequence shown here is derived from an EMBL/GenBank/DDBJ whole genome shotgun (WGS) entry which is preliminary data.</text>
</comment>
<organism evidence="1 2">
    <name type="scientific">Aspergillus pseudodeflectus</name>
    <dbReference type="NCBI Taxonomy" id="176178"/>
    <lineage>
        <taxon>Eukaryota</taxon>
        <taxon>Fungi</taxon>
        <taxon>Dikarya</taxon>
        <taxon>Ascomycota</taxon>
        <taxon>Pezizomycotina</taxon>
        <taxon>Eurotiomycetes</taxon>
        <taxon>Eurotiomycetidae</taxon>
        <taxon>Eurotiales</taxon>
        <taxon>Aspergillaceae</taxon>
        <taxon>Aspergillus</taxon>
        <taxon>Aspergillus subgen. Nidulantes</taxon>
    </lineage>
</organism>
<reference evidence="1 2" key="1">
    <citation type="submission" date="2024-07" db="EMBL/GenBank/DDBJ databases">
        <title>Section-level genome sequencing and comparative genomics of Aspergillus sections Usti and Cavernicolus.</title>
        <authorList>
            <consortium name="Lawrence Berkeley National Laboratory"/>
            <person name="Nybo J.L."/>
            <person name="Vesth T.C."/>
            <person name="Theobald S."/>
            <person name="Frisvad J.C."/>
            <person name="Larsen T.O."/>
            <person name="Kjaerboelling I."/>
            <person name="Rothschild-Mancinelli K."/>
            <person name="Lyhne E.K."/>
            <person name="Kogle M.E."/>
            <person name="Barry K."/>
            <person name="Clum A."/>
            <person name="Na H."/>
            <person name="Ledsgaard L."/>
            <person name="Lin J."/>
            <person name="Lipzen A."/>
            <person name="Kuo A."/>
            <person name="Riley R."/>
            <person name="Mondo S."/>
            <person name="LaButti K."/>
            <person name="Haridas S."/>
            <person name="Pangalinan J."/>
            <person name="Salamov A.A."/>
            <person name="Simmons B.A."/>
            <person name="Magnuson J.K."/>
            <person name="Chen J."/>
            <person name="Drula E."/>
            <person name="Henrissat B."/>
            <person name="Wiebenga A."/>
            <person name="Lubbers R.J."/>
            <person name="Gomes A.C."/>
            <person name="Macurrencykelacurrency M.R."/>
            <person name="Stajich J."/>
            <person name="Grigoriev I.V."/>
            <person name="Mortensen U.H."/>
            <person name="De vries R.P."/>
            <person name="Baker S.E."/>
            <person name="Andersen M.R."/>
        </authorList>
    </citation>
    <scope>NUCLEOTIDE SEQUENCE [LARGE SCALE GENOMIC DNA]</scope>
    <source>
        <strain evidence="1 2">CBS 756.74</strain>
    </source>
</reference>
<proteinExistence type="predicted"/>
<dbReference type="Proteomes" id="UP001610444">
    <property type="component" value="Unassembled WGS sequence"/>
</dbReference>
<dbReference type="EMBL" id="JBFXLR010000056">
    <property type="protein sequence ID" value="KAL2841629.1"/>
    <property type="molecule type" value="Genomic_DNA"/>
</dbReference>
<sequence>MADGLTAFWKKAEGGFSPWTITTFLLFSPARLRPVTKRRLADTHTFRTMIGHPSGKIQSRMAHGCLIRRGRRSKKTTRPIAKDYPVGVACCLPRLLMSMVSLCQWVPAFSGTNAWARSHSDRVPY</sequence>
<name>A0ABR4JNM0_9EURO</name>
<dbReference type="RefSeq" id="XP_070894675.1">
    <property type="nucleotide sequence ID" value="XM_071041469.1"/>
</dbReference>
<accession>A0ABR4JNM0</accession>
<dbReference type="GeneID" id="98156633"/>
<keyword evidence="2" id="KW-1185">Reference proteome</keyword>